<dbReference type="InterPro" id="IPR036390">
    <property type="entry name" value="WH_DNA-bd_sf"/>
</dbReference>
<dbReference type="PROSITE" id="PS50042">
    <property type="entry name" value="CNMP_BINDING_3"/>
    <property type="match status" value="1"/>
</dbReference>
<dbReference type="AlphaFoldDB" id="A0A501WPX9"/>
<evidence type="ECO:0000313" key="6">
    <source>
        <dbReference type="EMBL" id="TPE51398.1"/>
    </source>
</evidence>
<dbReference type="CDD" id="cd00038">
    <property type="entry name" value="CAP_ED"/>
    <property type="match status" value="1"/>
</dbReference>
<dbReference type="Gene3D" id="2.60.120.10">
    <property type="entry name" value="Jelly Rolls"/>
    <property type="match status" value="1"/>
</dbReference>
<protein>
    <submittedName>
        <fullName evidence="6">Crp/Fnr family transcriptional regulator</fullName>
    </submittedName>
</protein>
<dbReference type="InterPro" id="IPR000595">
    <property type="entry name" value="cNMP-bd_dom"/>
</dbReference>
<organism evidence="6 7">
    <name type="scientific">Amaricoccus solimangrovi</name>
    <dbReference type="NCBI Taxonomy" id="2589815"/>
    <lineage>
        <taxon>Bacteria</taxon>
        <taxon>Pseudomonadati</taxon>
        <taxon>Pseudomonadota</taxon>
        <taxon>Alphaproteobacteria</taxon>
        <taxon>Rhodobacterales</taxon>
        <taxon>Paracoccaceae</taxon>
        <taxon>Amaricoccus</taxon>
    </lineage>
</organism>
<sequence>MRAEKTTEETEPGAWIERFHGLSSLSPAVKATLIAETRVARVPKDTVIFGPGKAPENLLLLLEGTVRVQQTSESGREVFLYRVNAGESCVLTTACLLGYEEYTAEGVAETDLVAALVPRATFDELIARSPEFRRFVFAAYSRRITELFRVIEEVAFRRIDLRLAQKLLKLAGPDRVLNATHQSLALELGTAREVISRQLQEFQRRGWVELGRGTIQITAPAALRRLAEDGGGR</sequence>
<comment type="caution">
    <text evidence="6">The sequence shown here is derived from an EMBL/GenBank/DDBJ whole genome shotgun (WGS) entry which is preliminary data.</text>
</comment>
<gene>
    <name evidence="6" type="ORF">FJM51_09155</name>
</gene>
<evidence type="ECO:0000256" key="1">
    <source>
        <dbReference type="ARBA" id="ARBA00023015"/>
    </source>
</evidence>
<keyword evidence="3" id="KW-0804">Transcription</keyword>
<evidence type="ECO:0000313" key="7">
    <source>
        <dbReference type="Proteomes" id="UP000319255"/>
    </source>
</evidence>
<dbReference type="Pfam" id="PF13545">
    <property type="entry name" value="HTH_Crp_2"/>
    <property type="match status" value="1"/>
</dbReference>
<dbReference type="InterPro" id="IPR036388">
    <property type="entry name" value="WH-like_DNA-bd_sf"/>
</dbReference>
<dbReference type="SMART" id="SM00419">
    <property type="entry name" value="HTH_CRP"/>
    <property type="match status" value="1"/>
</dbReference>
<keyword evidence="2" id="KW-0238">DNA-binding</keyword>
<keyword evidence="7" id="KW-1185">Reference proteome</keyword>
<dbReference type="SUPFAM" id="SSF46785">
    <property type="entry name" value="Winged helix' DNA-binding domain"/>
    <property type="match status" value="1"/>
</dbReference>
<keyword evidence="1" id="KW-0805">Transcription regulation</keyword>
<feature type="domain" description="HTH crp-type" evidence="5">
    <location>
        <begin position="157"/>
        <end position="221"/>
    </location>
</feature>
<evidence type="ECO:0000259" key="5">
    <source>
        <dbReference type="PROSITE" id="PS51063"/>
    </source>
</evidence>
<dbReference type="EMBL" id="VFRP01000007">
    <property type="protein sequence ID" value="TPE51398.1"/>
    <property type="molecule type" value="Genomic_DNA"/>
</dbReference>
<evidence type="ECO:0000259" key="4">
    <source>
        <dbReference type="PROSITE" id="PS50042"/>
    </source>
</evidence>
<dbReference type="InterPro" id="IPR018490">
    <property type="entry name" value="cNMP-bd_dom_sf"/>
</dbReference>
<dbReference type="SMART" id="SM00100">
    <property type="entry name" value="cNMP"/>
    <property type="match status" value="1"/>
</dbReference>
<dbReference type="GO" id="GO:0005829">
    <property type="term" value="C:cytosol"/>
    <property type="evidence" value="ECO:0007669"/>
    <property type="project" value="TreeGrafter"/>
</dbReference>
<dbReference type="PANTHER" id="PTHR24567:SF74">
    <property type="entry name" value="HTH-TYPE TRANSCRIPTIONAL REGULATOR ARCR"/>
    <property type="match status" value="1"/>
</dbReference>
<dbReference type="OrthoDB" id="9776746at2"/>
<dbReference type="RefSeq" id="WP_140453834.1">
    <property type="nucleotide sequence ID" value="NZ_VFRP01000007.1"/>
</dbReference>
<evidence type="ECO:0000256" key="3">
    <source>
        <dbReference type="ARBA" id="ARBA00023163"/>
    </source>
</evidence>
<dbReference type="InterPro" id="IPR050397">
    <property type="entry name" value="Env_Response_Regulators"/>
</dbReference>
<name>A0A501WPX9_9RHOB</name>
<dbReference type="Gene3D" id="1.10.10.10">
    <property type="entry name" value="Winged helix-like DNA-binding domain superfamily/Winged helix DNA-binding domain"/>
    <property type="match status" value="1"/>
</dbReference>
<dbReference type="PANTHER" id="PTHR24567">
    <property type="entry name" value="CRP FAMILY TRANSCRIPTIONAL REGULATORY PROTEIN"/>
    <property type="match status" value="1"/>
</dbReference>
<reference evidence="6 7" key="1">
    <citation type="submission" date="2019-06" db="EMBL/GenBank/DDBJ databases">
        <title>A novel bacterium of genus Amaricoccus, isolated from marine sediment.</title>
        <authorList>
            <person name="Huang H."/>
            <person name="Mo K."/>
            <person name="Hu Y."/>
        </authorList>
    </citation>
    <scope>NUCLEOTIDE SEQUENCE [LARGE SCALE GENOMIC DNA]</scope>
    <source>
        <strain evidence="6 7">HB172011</strain>
    </source>
</reference>
<dbReference type="PROSITE" id="PS51063">
    <property type="entry name" value="HTH_CRP_2"/>
    <property type="match status" value="1"/>
</dbReference>
<dbReference type="InterPro" id="IPR012318">
    <property type="entry name" value="HTH_CRP"/>
</dbReference>
<proteinExistence type="predicted"/>
<dbReference type="InterPro" id="IPR014710">
    <property type="entry name" value="RmlC-like_jellyroll"/>
</dbReference>
<dbReference type="Pfam" id="PF00027">
    <property type="entry name" value="cNMP_binding"/>
    <property type="match status" value="1"/>
</dbReference>
<feature type="domain" description="Cyclic nucleotide-binding" evidence="4">
    <location>
        <begin position="21"/>
        <end position="143"/>
    </location>
</feature>
<evidence type="ECO:0000256" key="2">
    <source>
        <dbReference type="ARBA" id="ARBA00023125"/>
    </source>
</evidence>
<dbReference type="GO" id="GO:0003700">
    <property type="term" value="F:DNA-binding transcription factor activity"/>
    <property type="evidence" value="ECO:0007669"/>
    <property type="project" value="TreeGrafter"/>
</dbReference>
<dbReference type="GO" id="GO:0003677">
    <property type="term" value="F:DNA binding"/>
    <property type="evidence" value="ECO:0007669"/>
    <property type="project" value="UniProtKB-KW"/>
</dbReference>
<dbReference type="SUPFAM" id="SSF51206">
    <property type="entry name" value="cAMP-binding domain-like"/>
    <property type="match status" value="1"/>
</dbReference>
<accession>A0A501WPX9</accession>
<dbReference type="Proteomes" id="UP000319255">
    <property type="component" value="Unassembled WGS sequence"/>
</dbReference>